<name>A0A5K3FHQ3_MESCO</name>
<accession>A0A5K3FHQ3</accession>
<dbReference type="AlphaFoldDB" id="A0A5K3FHQ3"/>
<protein>
    <submittedName>
        <fullName evidence="1">Uncharacterized protein</fullName>
    </submittedName>
</protein>
<organism evidence="1">
    <name type="scientific">Mesocestoides corti</name>
    <name type="common">Flatworm</name>
    <dbReference type="NCBI Taxonomy" id="53468"/>
    <lineage>
        <taxon>Eukaryota</taxon>
        <taxon>Metazoa</taxon>
        <taxon>Spiralia</taxon>
        <taxon>Lophotrochozoa</taxon>
        <taxon>Platyhelminthes</taxon>
        <taxon>Cestoda</taxon>
        <taxon>Eucestoda</taxon>
        <taxon>Cyclophyllidea</taxon>
        <taxon>Mesocestoididae</taxon>
        <taxon>Mesocestoides</taxon>
    </lineage>
</organism>
<dbReference type="WBParaSite" id="MCU_008585-RB">
    <property type="protein sequence ID" value="MCU_008585-RB"/>
    <property type="gene ID" value="MCU_008585"/>
</dbReference>
<proteinExistence type="predicted"/>
<reference evidence="1" key="1">
    <citation type="submission" date="2019-11" db="UniProtKB">
        <authorList>
            <consortium name="WormBaseParasite"/>
        </authorList>
    </citation>
    <scope>IDENTIFICATION</scope>
</reference>
<sequence>MSKLKKTGLPSLQLIPQLTYYTPMPCLLSLISSSSSGVEDGIKRDTVLR</sequence>
<evidence type="ECO:0000313" key="1">
    <source>
        <dbReference type="WBParaSite" id="MCU_008585-RB"/>
    </source>
</evidence>